<protein>
    <submittedName>
        <fullName evidence="2">Uncharacterized protein</fullName>
    </submittedName>
</protein>
<dbReference type="EMBL" id="LSSN01001886">
    <property type="protein sequence ID" value="OMJ17952.1"/>
    <property type="molecule type" value="Genomic_DNA"/>
</dbReference>
<accession>A0A1R1XTI1</accession>
<evidence type="ECO:0000313" key="3">
    <source>
        <dbReference type="Proteomes" id="UP000187283"/>
    </source>
</evidence>
<feature type="chain" id="PRO_5013000609" evidence="1">
    <location>
        <begin position="20"/>
        <end position="128"/>
    </location>
</feature>
<reference evidence="2 3" key="1">
    <citation type="submission" date="2017-01" db="EMBL/GenBank/DDBJ databases">
        <authorList>
            <person name="Mah S.A."/>
            <person name="Swanson W.J."/>
            <person name="Moy G.W."/>
            <person name="Vacquier V.D."/>
        </authorList>
    </citation>
    <scope>NUCLEOTIDE SEQUENCE [LARGE SCALE GENOMIC DNA]</scope>
    <source>
        <strain evidence="2 3">GSMNP</strain>
    </source>
</reference>
<feature type="signal peptide" evidence="1">
    <location>
        <begin position="1"/>
        <end position="19"/>
    </location>
</feature>
<keyword evidence="1" id="KW-0732">Signal</keyword>
<gene>
    <name evidence="2" type="ORF">AYI70_g5647</name>
</gene>
<comment type="caution">
    <text evidence="2">The sequence shown here is derived from an EMBL/GenBank/DDBJ whole genome shotgun (WGS) entry which is preliminary data.</text>
</comment>
<name>A0A1R1XTI1_9FUNG</name>
<dbReference type="Proteomes" id="UP000187283">
    <property type="component" value="Unassembled WGS sequence"/>
</dbReference>
<evidence type="ECO:0000313" key="2">
    <source>
        <dbReference type="EMBL" id="OMJ17952.1"/>
    </source>
</evidence>
<dbReference type="AlphaFoldDB" id="A0A1R1XTI1"/>
<organism evidence="2 3">
    <name type="scientific">Smittium culicis</name>
    <dbReference type="NCBI Taxonomy" id="133412"/>
    <lineage>
        <taxon>Eukaryota</taxon>
        <taxon>Fungi</taxon>
        <taxon>Fungi incertae sedis</taxon>
        <taxon>Zoopagomycota</taxon>
        <taxon>Kickxellomycotina</taxon>
        <taxon>Harpellomycetes</taxon>
        <taxon>Harpellales</taxon>
        <taxon>Legeriomycetaceae</taxon>
        <taxon>Smittium</taxon>
    </lineage>
</organism>
<sequence length="128" mass="14825">MKKLLEGLVSFWLTYVVNSQTDLPGSGKLDAIGRDYQIGRSVFIEIPGYIREEYTRCNDFLSQGCNEGEYISNYPSKSHCLSSKEYIKSRKLPEETNDSIICPDTQKKRDYNHEKLKLIKKKRLVPID</sequence>
<proteinExistence type="predicted"/>
<keyword evidence="3" id="KW-1185">Reference proteome</keyword>
<evidence type="ECO:0000256" key="1">
    <source>
        <dbReference type="SAM" id="SignalP"/>
    </source>
</evidence>